<accession>A0A1M7DRL6</accession>
<evidence type="ECO:0000313" key="3">
    <source>
        <dbReference type="EMBL" id="SHL82151.1"/>
    </source>
</evidence>
<evidence type="ECO:0000256" key="2">
    <source>
        <dbReference type="SAM" id="Phobius"/>
    </source>
</evidence>
<keyword evidence="1" id="KW-0175">Coiled coil</keyword>
<keyword evidence="2" id="KW-0812">Transmembrane</keyword>
<keyword evidence="2" id="KW-0472">Membrane</keyword>
<organism evidence="3 4">
    <name type="scientific">Flavobacterium saccharophilum</name>
    <dbReference type="NCBI Taxonomy" id="29534"/>
    <lineage>
        <taxon>Bacteria</taxon>
        <taxon>Pseudomonadati</taxon>
        <taxon>Bacteroidota</taxon>
        <taxon>Flavobacteriia</taxon>
        <taxon>Flavobacteriales</taxon>
        <taxon>Flavobacteriaceae</taxon>
        <taxon>Flavobacterium</taxon>
    </lineage>
</organism>
<sequence>MIRRESFSRRRGIVLPESNMTFDKLKELSLAIYTMLTENGYFQKYLGINCSDGFIAGELGPDISLLMFINLRKNNLYPVNEKIENYSEDDLFDILEFLHDYCSKGLERDFHDLGFGYSCGYHYSKFDDNEGKKYFRELFNPLLRDYKDGFEISDKGEILNLVDEGLSTLYNASIPTDDLENIKNKLSLAIVKFRQHKSTLEDRKDAIRELADILEFLRKDIKEFLNKKDENDIFSIANNFGIRHHNLDQKNGYDKAIWYSWIFNFYLATIHTILRIKKKKSNAHK</sequence>
<reference evidence="4" key="1">
    <citation type="submission" date="2016-11" db="EMBL/GenBank/DDBJ databases">
        <authorList>
            <person name="Varghese N."/>
            <person name="Submissions S."/>
        </authorList>
    </citation>
    <scope>NUCLEOTIDE SEQUENCE [LARGE SCALE GENOMIC DNA]</scope>
    <source>
        <strain evidence="4">DSM 1811</strain>
    </source>
</reference>
<dbReference type="AlphaFoldDB" id="A0A1M7DRL6"/>
<dbReference type="Proteomes" id="UP000184121">
    <property type="component" value="Unassembled WGS sequence"/>
</dbReference>
<keyword evidence="4" id="KW-1185">Reference proteome</keyword>
<dbReference type="STRING" id="29534.SAMN05444366_1675"/>
<name>A0A1M7DRL6_9FLAO</name>
<protein>
    <submittedName>
        <fullName evidence="3">Uncharacterized protein</fullName>
    </submittedName>
</protein>
<proteinExistence type="predicted"/>
<dbReference type="EMBL" id="FRBY01000002">
    <property type="protein sequence ID" value="SHL82151.1"/>
    <property type="molecule type" value="Genomic_DNA"/>
</dbReference>
<gene>
    <name evidence="3" type="ORF">SAMN05444366_1675</name>
</gene>
<evidence type="ECO:0000313" key="4">
    <source>
        <dbReference type="Proteomes" id="UP000184121"/>
    </source>
</evidence>
<feature type="coiled-coil region" evidence="1">
    <location>
        <begin position="200"/>
        <end position="227"/>
    </location>
</feature>
<dbReference type="RefSeq" id="WP_072971092.1">
    <property type="nucleotide sequence ID" value="NZ_FRBY01000002.1"/>
</dbReference>
<keyword evidence="2" id="KW-1133">Transmembrane helix</keyword>
<dbReference type="OrthoDB" id="8479006at2"/>
<feature type="transmembrane region" description="Helical" evidence="2">
    <location>
        <begin position="256"/>
        <end position="276"/>
    </location>
</feature>
<evidence type="ECO:0000256" key="1">
    <source>
        <dbReference type="SAM" id="Coils"/>
    </source>
</evidence>